<dbReference type="AlphaFoldDB" id="A0A365NG81"/>
<dbReference type="Proteomes" id="UP000251714">
    <property type="component" value="Unassembled WGS sequence"/>
</dbReference>
<sequence>MSEIPTASPVQNDGIYTIHVNLPSCYLKPAGSVEPQLPDGTFSFDAQEGHWKPSPNNPKRQEFRIQCKNEIVFIAGAQYTYRPNTSLHVKCKKATFMPHPTDSSQKTVTVRMPGTDAEHNLLAKGEEGKSGKAASIQIPSAGGISPWVISHEAIYSATEGGAGADGTTGAQGADAGSLTIEADSYDTSALTDANVFFIADCTGGKGQQGGDGGDGGSGGNGLNDTELLQAQETSSSAMGKWPTSGGHLGIASGGIKKRSVDEELIVKGFLGAKGGTAGRQGAGGYGGSGGQLIVNLPKESARDDKLKTIFGVQSNAGTPGTPGAAGKPGSGGRCGDAWLLKNVMLPTPKDNLDSKLRSELKFDWSSDVVNKWAAWLVNRTEPSPVSGDAAIALDEQEIQNRRVRAGQHTPATTPNVVFKETNKL</sequence>
<protein>
    <submittedName>
        <fullName evidence="1">Uncharacterized protein</fullName>
    </submittedName>
</protein>
<organism evidence="1 2">
    <name type="scientific">Gibberella intermedia</name>
    <name type="common">Bulb rot disease fungus</name>
    <name type="synonym">Fusarium proliferatum</name>
    <dbReference type="NCBI Taxonomy" id="948311"/>
    <lineage>
        <taxon>Eukaryota</taxon>
        <taxon>Fungi</taxon>
        <taxon>Dikarya</taxon>
        <taxon>Ascomycota</taxon>
        <taxon>Pezizomycotina</taxon>
        <taxon>Sordariomycetes</taxon>
        <taxon>Hypocreomycetidae</taxon>
        <taxon>Hypocreales</taxon>
        <taxon>Nectriaceae</taxon>
        <taxon>Fusarium</taxon>
        <taxon>Fusarium fujikuroi species complex</taxon>
    </lineage>
</organism>
<accession>A0A365NG81</accession>
<evidence type="ECO:0000313" key="1">
    <source>
        <dbReference type="EMBL" id="RBA19811.1"/>
    </source>
</evidence>
<comment type="caution">
    <text evidence="1">The sequence shown here is derived from an EMBL/GenBank/DDBJ whole genome shotgun (WGS) entry which is preliminary data.</text>
</comment>
<dbReference type="EMBL" id="PKMI01000010">
    <property type="protein sequence ID" value="RBA19811.1"/>
    <property type="molecule type" value="Genomic_DNA"/>
</dbReference>
<proteinExistence type="predicted"/>
<name>A0A365NG81_GIBIN</name>
<evidence type="ECO:0000313" key="2">
    <source>
        <dbReference type="Proteomes" id="UP000251714"/>
    </source>
</evidence>
<reference evidence="1 2" key="1">
    <citation type="submission" date="2017-12" db="EMBL/GenBank/DDBJ databases">
        <title>Genome sequence of the mycotoxigenic crop pathogen Fusarium proliferatum, strain ITEM 2341 from Date Palm.</title>
        <authorList>
            <person name="Almiman B.F."/>
            <person name="Shittu T.A."/>
            <person name="Muthumeenakshi S."/>
            <person name="Baroncelli R."/>
            <person name="Sreenivasaprasada S."/>
        </authorList>
    </citation>
    <scope>NUCLEOTIDE SEQUENCE [LARGE SCALE GENOMIC DNA]</scope>
    <source>
        <strain evidence="1 2">ITEM 2341</strain>
    </source>
</reference>
<gene>
    <name evidence="1" type="ORF">FPRO05_09111</name>
</gene>